<dbReference type="OrthoDB" id="9773221at2"/>
<keyword evidence="2 7" id="KW-0813">Transport</keyword>
<dbReference type="Gene3D" id="1.10.3720.10">
    <property type="entry name" value="MetI-like"/>
    <property type="match status" value="1"/>
</dbReference>
<dbReference type="InterPro" id="IPR035906">
    <property type="entry name" value="MetI-like_sf"/>
</dbReference>
<keyword evidence="10" id="KW-1185">Reference proteome</keyword>
<feature type="domain" description="ABC transmembrane type-1" evidence="8">
    <location>
        <begin position="95"/>
        <end position="296"/>
    </location>
</feature>
<protein>
    <submittedName>
        <fullName evidence="9">Peptide ABC transporter permease</fullName>
    </submittedName>
</protein>
<evidence type="ECO:0000256" key="5">
    <source>
        <dbReference type="ARBA" id="ARBA00022989"/>
    </source>
</evidence>
<feature type="transmembrane region" description="Helical" evidence="7">
    <location>
        <begin position="101"/>
        <end position="119"/>
    </location>
</feature>
<gene>
    <name evidence="9" type="ORF">CCE28_14730</name>
</gene>
<dbReference type="InterPro" id="IPR045621">
    <property type="entry name" value="BPD_transp_1_N"/>
</dbReference>
<dbReference type="RefSeq" id="WP_095134491.1">
    <property type="nucleotide sequence ID" value="NZ_NIBG01000014.1"/>
</dbReference>
<dbReference type="PANTHER" id="PTHR30465">
    <property type="entry name" value="INNER MEMBRANE ABC TRANSPORTER"/>
    <property type="match status" value="1"/>
</dbReference>
<feature type="transmembrane region" description="Helical" evidence="7">
    <location>
        <begin position="131"/>
        <end position="153"/>
    </location>
</feature>
<comment type="similarity">
    <text evidence="7">Belongs to the binding-protein-dependent transport system permease family.</text>
</comment>
<dbReference type="SUPFAM" id="SSF161098">
    <property type="entry name" value="MetI-like"/>
    <property type="match status" value="1"/>
</dbReference>
<keyword evidence="5 7" id="KW-1133">Transmembrane helix</keyword>
<dbReference type="EMBL" id="NIBG01000014">
    <property type="protein sequence ID" value="PAB58548.1"/>
    <property type="molecule type" value="Genomic_DNA"/>
</dbReference>
<feature type="transmembrane region" description="Helical" evidence="7">
    <location>
        <begin position="173"/>
        <end position="192"/>
    </location>
</feature>
<dbReference type="GO" id="GO:0005886">
    <property type="term" value="C:plasma membrane"/>
    <property type="evidence" value="ECO:0007669"/>
    <property type="project" value="UniProtKB-SubCell"/>
</dbReference>
<evidence type="ECO:0000256" key="3">
    <source>
        <dbReference type="ARBA" id="ARBA00022475"/>
    </source>
</evidence>
<name>A0A267MHY5_9FIRM</name>
<accession>A0A267MHY5</accession>
<dbReference type="Pfam" id="PF19300">
    <property type="entry name" value="BPD_transp_1_N"/>
    <property type="match status" value="1"/>
</dbReference>
<reference evidence="9 10" key="1">
    <citation type="submission" date="2017-06" db="EMBL/GenBank/DDBJ databases">
        <title>Draft genome sequence of anaerobic fermentative bacterium Anaeromicrobium sediminis DY2726D isolated from West Pacific Ocean sediments.</title>
        <authorList>
            <person name="Zeng X."/>
        </authorList>
    </citation>
    <scope>NUCLEOTIDE SEQUENCE [LARGE SCALE GENOMIC DNA]</scope>
    <source>
        <strain evidence="9 10">DY2726D</strain>
    </source>
</reference>
<proteinExistence type="inferred from homology"/>
<comment type="subcellular location">
    <subcellularLocation>
        <location evidence="1 7">Cell membrane</location>
        <topology evidence="1 7">Multi-pass membrane protein</topology>
    </subcellularLocation>
</comment>
<dbReference type="PROSITE" id="PS50928">
    <property type="entry name" value="ABC_TM1"/>
    <property type="match status" value="1"/>
</dbReference>
<keyword evidence="3" id="KW-1003">Cell membrane</keyword>
<feature type="transmembrane region" description="Helical" evidence="7">
    <location>
        <begin position="273"/>
        <end position="299"/>
    </location>
</feature>
<organism evidence="9 10">
    <name type="scientific">Anaeromicrobium sediminis</name>
    <dbReference type="NCBI Taxonomy" id="1478221"/>
    <lineage>
        <taxon>Bacteria</taxon>
        <taxon>Bacillati</taxon>
        <taxon>Bacillota</taxon>
        <taxon>Clostridia</taxon>
        <taxon>Peptostreptococcales</taxon>
        <taxon>Thermotaleaceae</taxon>
        <taxon>Anaeromicrobium</taxon>
    </lineage>
</organism>
<sequence length="307" mass="33976">MGRFIANRMLSMVITLLFVITITFFLMHAAPGGPFSREKALPEAIMKVVEARFNLDKPVWEQYVIYLKDVIINRDLGPSFQRVGWTVNEIIASTFPTSARVGGISVLVVLALGVPIGIISAMKQGKWQDQLAMFMATLGVTIPSFVLGTLIVHFFSTKLNLLPSHGLSSWKHYIGPVIALAGFSLSFVARLTRSSMLEVMQQDYIRTARAKGLSEFTVIGKHALKNALIPVVSYVGPLVAAILTGSFVVERIFAISGMGKYFVESVNNRDYTVIMGVTIFYAMFLIVMVFVVDILYGLIDPRIKLDE</sequence>
<evidence type="ECO:0000256" key="6">
    <source>
        <dbReference type="ARBA" id="ARBA00023136"/>
    </source>
</evidence>
<dbReference type="Proteomes" id="UP000216024">
    <property type="component" value="Unassembled WGS sequence"/>
</dbReference>
<dbReference type="CDD" id="cd06261">
    <property type="entry name" value="TM_PBP2"/>
    <property type="match status" value="1"/>
</dbReference>
<keyword evidence="4 7" id="KW-0812">Transmembrane</keyword>
<dbReference type="AlphaFoldDB" id="A0A267MHY5"/>
<evidence type="ECO:0000313" key="9">
    <source>
        <dbReference type="EMBL" id="PAB58548.1"/>
    </source>
</evidence>
<dbReference type="GO" id="GO:0055085">
    <property type="term" value="P:transmembrane transport"/>
    <property type="evidence" value="ECO:0007669"/>
    <property type="project" value="InterPro"/>
</dbReference>
<evidence type="ECO:0000256" key="2">
    <source>
        <dbReference type="ARBA" id="ARBA00022448"/>
    </source>
</evidence>
<dbReference type="InterPro" id="IPR000515">
    <property type="entry name" value="MetI-like"/>
</dbReference>
<dbReference type="PANTHER" id="PTHR30465:SF93">
    <property type="entry name" value="OLIGOPEPTIDE TRANSPORT SYSTEM PERMEASE PROTEIN OPPB"/>
    <property type="match status" value="1"/>
</dbReference>
<evidence type="ECO:0000256" key="7">
    <source>
        <dbReference type="RuleBase" id="RU363032"/>
    </source>
</evidence>
<feature type="transmembrane region" description="Helical" evidence="7">
    <location>
        <begin position="231"/>
        <end position="253"/>
    </location>
</feature>
<evidence type="ECO:0000259" key="8">
    <source>
        <dbReference type="PROSITE" id="PS50928"/>
    </source>
</evidence>
<evidence type="ECO:0000313" key="10">
    <source>
        <dbReference type="Proteomes" id="UP000216024"/>
    </source>
</evidence>
<evidence type="ECO:0000256" key="1">
    <source>
        <dbReference type="ARBA" id="ARBA00004651"/>
    </source>
</evidence>
<keyword evidence="6 7" id="KW-0472">Membrane</keyword>
<dbReference type="Pfam" id="PF00528">
    <property type="entry name" value="BPD_transp_1"/>
    <property type="match status" value="1"/>
</dbReference>
<comment type="caution">
    <text evidence="9">The sequence shown here is derived from an EMBL/GenBank/DDBJ whole genome shotgun (WGS) entry which is preliminary data.</text>
</comment>
<evidence type="ECO:0000256" key="4">
    <source>
        <dbReference type="ARBA" id="ARBA00022692"/>
    </source>
</evidence>